<sequence length="223" mass="24840">MRIVDLSMPVSEHFRWQPEIAVKGDKSAGDQFRVTRLATTCHGFTHVDAQAHFIDGAPTIEATPLEQVVGRCRVFDLSALEANTAIEPAALAAADPGGEEGDILLLATQWDLKRDYQTRQFWTEAPWLTREAAQWLLELKPRALAVDFPQDYPIRLLLDNVRVPDEEHVTHDILLRAGVTLIEYVVNTAALREKRLLLCAAPLKIVNADGAPARVFAIEGDDR</sequence>
<dbReference type="InterPro" id="IPR037175">
    <property type="entry name" value="KFase_sf"/>
</dbReference>
<comment type="caution">
    <text evidence="1">The sequence shown here is derived from an EMBL/GenBank/DDBJ whole genome shotgun (WGS) entry which is preliminary data.</text>
</comment>
<dbReference type="InterPro" id="IPR007325">
    <property type="entry name" value="KFase/CYL"/>
</dbReference>
<organism evidence="1 2">
    <name type="scientific">Mesorhizobium zhangyense</name>
    <dbReference type="NCBI Taxonomy" id="1776730"/>
    <lineage>
        <taxon>Bacteria</taxon>
        <taxon>Pseudomonadati</taxon>
        <taxon>Pseudomonadota</taxon>
        <taxon>Alphaproteobacteria</taxon>
        <taxon>Hyphomicrobiales</taxon>
        <taxon>Phyllobacteriaceae</taxon>
        <taxon>Mesorhizobium</taxon>
    </lineage>
</organism>
<dbReference type="RefSeq" id="WP_165117434.1">
    <property type="nucleotide sequence ID" value="NZ_JAAKZG010000004.1"/>
</dbReference>
<dbReference type="GO" id="GO:0004061">
    <property type="term" value="F:arylformamidase activity"/>
    <property type="evidence" value="ECO:0007669"/>
    <property type="project" value="InterPro"/>
</dbReference>
<accession>A0A7C9R9V6</accession>
<name>A0A7C9R9V6_9HYPH</name>
<reference evidence="1 2" key="1">
    <citation type="submission" date="2020-02" db="EMBL/GenBank/DDBJ databases">
        <title>Genome sequence of the type strain CGMCC 1.15528 of Mesorhizobium zhangyense.</title>
        <authorList>
            <person name="Gao J."/>
            <person name="Sun J."/>
        </authorList>
    </citation>
    <scope>NUCLEOTIDE SEQUENCE [LARGE SCALE GENOMIC DNA]</scope>
    <source>
        <strain evidence="1 2">CGMCC 1.15528</strain>
    </source>
</reference>
<dbReference type="Gene3D" id="3.50.30.50">
    <property type="entry name" value="Putative cyclase"/>
    <property type="match status" value="1"/>
</dbReference>
<dbReference type="EMBL" id="JAAKZG010000004">
    <property type="protein sequence ID" value="NGN41733.1"/>
    <property type="molecule type" value="Genomic_DNA"/>
</dbReference>
<evidence type="ECO:0000313" key="2">
    <source>
        <dbReference type="Proteomes" id="UP000481252"/>
    </source>
</evidence>
<dbReference type="PANTHER" id="PTHR31118:SF32">
    <property type="entry name" value="KYNURENINE FORMAMIDASE"/>
    <property type="match status" value="1"/>
</dbReference>
<evidence type="ECO:0000313" key="1">
    <source>
        <dbReference type="EMBL" id="NGN41733.1"/>
    </source>
</evidence>
<protein>
    <submittedName>
        <fullName evidence="1">Cyclase family protein</fullName>
    </submittedName>
</protein>
<dbReference type="Pfam" id="PF04199">
    <property type="entry name" value="Cyclase"/>
    <property type="match status" value="1"/>
</dbReference>
<proteinExistence type="predicted"/>
<dbReference type="GO" id="GO:0019441">
    <property type="term" value="P:L-tryptophan catabolic process to kynurenine"/>
    <property type="evidence" value="ECO:0007669"/>
    <property type="project" value="InterPro"/>
</dbReference>
<dbReference type="Proteomes" id="UP000481252">
    <property type="component" value="Unassembled WGS sequence"/>
</dbReference>
<dbReference type="PANTHER" id="PTHR31118">
    <property type="entry name" value="CYCLASE-LIKE PROTEIN 2"/>
    <property type="match status" value="1"/>
</dbReference>
<keyword evidence="2" id="KW-1185">Reference proteome</keyword>
<dbReference type="SUPFAM" id="SSF102198">
    <property type="entry name" value="Putative cyclase"/>
    <property type="match status" value="1"/>
</dbReference>
<gene>
    <name evidence="1" type="ORF">G6N74_11700</name>
</gene>
<dbReference type="AlphaFoldDB" id="A0A7C9R9V6"/>